<protein>
    <submittedName>
        <fullName evidence="1">Uncharacterized protein</fullName>
    </submittedName>
</protein>
<comment type="caution">
    <text evidence="1">The sequence shown here is derived from an EMBL/GenBank/DDBJ whole genome shotgun (WGS) entry which is preliminary data.</text>
</comment>
<evidence type="ECO:0000313" key="1">
    <source>
        <dbReference type="EMBL" id="TMW81805.1"/>
    </source>
</evidence>
<sequence>MALQCNTISEITKNKMKWNLKVGVVHFRTTPNKYKPDIPMVLILQNEKDASLDCEQIIDEDKLIEPTLVDIEETSIKAVQDKKEQVDLAAEFPKAEHKEEASKPVYIVKEKLMEATEYIEHEDVEAVSENDKVN</sequence>
<gene>
    <name evidence="1" type="ORF">EJD97_007798</name>
</gene>
<proteinExistence type="predicted"/>
<feature type="non-terminal residue" evidence="1">
    <location>
        <position position="134"/>
    </location>
</feature>
<dbReference type="EMBL" id="RXGB01021421">
    <property type="protein sequence ID" value="TMW81805.1"/>
    <property type="molecule type" value="Genomic_DNA"/>
</dbReference>
<organism evidence="1">
    <name type="scientific">Solanum chilense</name>
    <name type="common">Tomato</name>
    <name type="synonym">Lycopersicon chilense</name>
    <dbReference type="NCBI Taxonomy" id="4083"/>
    <lineage>
        <taxon>Eukaryota</taxon>
        <taxon>Viridiplantae</taxon>
        <taxon>Streptophyta</taxon>
        <taxon>Embryophyta</taxon>
        <taxon>Tracheophyta</taxon>
        <taxon>Spermatophyta</taxon>
        <taxon>Magnoliopsida</taxon>
        <taxon>eudicotyledons</taxon>
        <taxon>Gunneridae</taxon>
        <taxon>Pentapetalae</taxon>
        <taxon>asterids</taxon>
        <taxon>lamiids</taxon>
        <taxon>Solanales</taxon>
        <taxon>Solanaceae</taxon>
        <taxon>Solanoideae</taxon>
        <taxon>Solaneae</taxon>
        <taxon>Solanum</taxon>
        <taxon>Solanum subgen. Lycopersicon</taxon>
    </lineage>
</organism>
<name>A0A6N2AHN8_SOLCI</name>
<reference evidence="1" key="1">
    <citation type="submission" date="2019-05" db="EMBL/GenBank/DDBJ databases">
        <title>The de novo reference genome and transcriptome assemblies of the wild tomato species Solanum chilense.</title>
        <authorList>
            <person name="Stam R."/>
            <person name="Nosenko T."/>
            <person name="Hoerger A.C."/>
            <person name="Stephan W."/>
            <person name="Seidel M.A."/>
            <person name="Kuhn J.M.M."/>
            <person name="Haberer G."/>
            <person name="Tellier A."/>
        </authorList>
    </citation>
    <scope>NUCLEOTIDE SEQUENCE</scope>
    <source>
        <tissue evidence="1">Mature leaves</tissue>
    </source>
</reference>
<dbReference type="AlphaFoldDB" id="A0A6N2AHN8"/>
<accession>A0A6N2AHN8</accession>